<evidence type="ECO:0000313" key="2">
    <source>
        <dbReference type="Proteomes" id="UP001233999"/>
    </source>
</evidence>
<organism evidence="1 2">
    <name type="scientific">Diploptera punctata</name>
    <name type="common">Pacific beetle cockroach</name>
    <dbReference type="NCBI Taxonomy" id="6984"/>
    <lineage>
        <taxon>Eukaryota</taxon>
        <taxon>Metazoa</taxon>
        <taxon>Ecdysozoa</taxon>
        <taxon>Arthropoda</taxon>
        <taxon>Hexapoda</taxon>
        <taxon>Insecta</taxon>
        <taxon>Pterygota</taxon>
        <taxon>Neoptera</taxon>
        <taxon>Polyneoptera</taxon>
        <taxon>Dictyoptera</taxon>
        <taxon>Blattodea</taxon>
        <taxon>Blaberoidea</taxon>
        <taxon>Blaberidae</taxon>
        <taxon>Diplopterinae</taxon>
        <taxon>Diploptera</taxon>
    </lineage>
</organism>
<feature type="non-terminal residue" evidence="1">
    <location>
        <position position="71"/>
    </location>
</feature>
<proteinExistence type="predicted"/>
<dbReference type="Proteomes" id="UP001233999">
    <property type="component" value="Unassembled WGS sequence"/>
</dbReference>
<name>A0AAD8E6N1_DIPPU</name>
<sequence length="71" mass="8066">KILPSSIQHAAIFLHHTIGPTHCMEHGCKGTNIAFLFRNVETIKMQVTIHLRVCPRVPLAYCPCSKSRRKK</sequence>
<gene>
    <name evidence="1" type="ORF">L9F63_005091</name>
</gene>
<reference evidence="1" key="2">
    <citation type="submission" date="2023-05" db="EMBL/GenBank/DDBJ databases">
        <authorList>
            <person name="Fouks B."/>
        </authorList>
    </citation>
    <scope>NUCLEOTIDE SEQUENCE</scope>
    <source>
        <strain evidence="1">Stay&amp;Tobe</strain>
        <tissue evidence="1">Testes</tissue>
    </source>
</reference>
<feature type="non-terminal residue" evidence="1">
    <location>
        <position position="1"/>
    </location>
</feature>
<dbReference type="EMBL" id="JASPKZ010008864">
    <property type="protein sequence ID" value="KAJ9578729.1"/>
    <property type="molecule type" value="Genomic_DNA"/>
</dbReference>
<reference evidence="1" key="1">
    <citation type="journal article" date="2023" name="IScience">
        <title>Live-bearing cockroach genome reveals convergent evolutionary mechanisms linked to viviparity in insects and beyond.</title>
        <authorList>
            <person name="Fouks B."/>
            <person name="Harrison M.C."/>
            <person name="Mikhailova A.A."/>
            <person name="Marchal E."/>
            <person name="English S."/>
            <person name="Carruthers M."/>
            <person name="Jennings E.C."/>
            <person name="Chiamaka E.L."/>
            <person name="Frigard R.A."/>
            <person name="Pippel M."/>
            <person name="Attardo G.M."/>
            <person name="Benoit J.B."/>
            <person name="Bornberg-Bauer E."/>
            <person name="Tobe S.S."/>
        </authorList>
    </citation>
    <scope>NUCLEOTIDE SEQUENCE</scope>
    <source>
        <strain evidence="1">Stay&amp;Tobe</strain>
    </source>
</reference>
<accession>A0AAD8E6N1</accession>
<comment type="caution">
    <text evidence="1">The sequence shown here is derived from an EMBL/GenBank/DDBJ whole genome shotgun (WGS) entry which is preliminary data.</text>
</comment>
<protein>
    <submittedName>
        <fullName evidence="1">Uncharacterized protein</fullName>
    </submittedName>
</protein>
<keyword evidence="2" id="KW-1185">Reference proteome</keyword>
<dbReference type="AlphaFoldDB" id="A0AAD8E6N1"/>
<evidence type="ECO:0000313" key="1">
    <source>
        <dbReference type="EMBL" id="KAJ9578729.1"/>
    </source>
</evidence>